<gene>
    <name evidence="1" type="ORF">MG293_000053</name>
</gene>
<dbReference type="EMBL" id="JAKZEL010000001">
    <property type="protein sequence ID" value="KAI4547723.1"/>
    <property type="molecule type" value="Genomic_DNA"/>
</dbReference>
<accession>A0AAD4YH44</accession>
<evidence type="ECO:0000313" key="2">
    <source>
        <dbReference type="Proteomes" id="UP001214576"/>
    </source>
</evidence>
<name>A0AAD4YH44_OVIAM</name>
<comment type="caution">
    <text evidence="1">The sequence shown here is derived from an EMBL/GenBank/DDBJ whole genome shotgun (WGS) entry which is preliminary data.</text>
</comment>
<evidence type="ECO:0000313" key="1">
    <source>
        <dbReference type="EMBL" id="KAI4547723.1"/>
    </source>
</evidence>
<dbReference type="AlphaFoldDB" id="A0AAD4YH44"/>
<keyword evidence="2" id="KW-1185">Reference proteome</keyword>
<reference evidence="1" key="1">
    <citation type="submission" date="2022-03" db="EMBL/GenBank/DDBJ databases">
        <title>Genomic analyses of argali, domestic sheep and their hybrids provide insights into chromosomal evolution, heterosis and genetic basis of agronomic traits.</title>
        <authorList>
            <person name="Li M."/>
        </authorList>
    </citation>
    <scope>NUCLEOTIDE SEQUENCE</scope>
    <source>
        <strain evidence="1">CAU-MHL-2022a</strain>
        <tissue evidence="1">Skin</tissue>
    </source>
</reference>
<organism evidence="1 2">
    <name type="scientific">Ovis ammon polii</name>
    <dbReference type="NCBI Taxonomy" id="230172"/>
    <lineage>
        <taxon>Eukaryota</taxon>
        <taxon>Metazoa</taxon>
        <taxon>Chordata</taxon>
        <taxon>Craniata</taxon>
        <taxon>Vertebrata</taxon>
        <taxon>Euteleostomi</taxon>
        <taxon>Mammalia</taxon>
        <taxon>Eutheria</taxon>
        <taxon>Laurasiatheria</taxon>
        <taxon>Artiodactyla</taxon>
        <taxon>Ruminantia</taxon>
        <taxon>Pecora</taxon>
        <taxon>Bovidae</taxon>
        <taxon>Caprinae</taxon>
        <taxon>Ovis</taxon>
    </lineage>
</organism>
<dbReference type="Proteomes" id="UP001214576">
    <property type="component" value="Unassembled WGS sequence"/>
</dbReference>
<protein>
    <submittedName>
        <fullName evidence="1">Uncharacterized protein</fullName>
    </submittedName>
</protein>
<sequence>MNSLCQIHSVSRKIAEDVGKELERSASCHQQEMRFYEKRAQGSRVVAVALERKPKELRQEQDRNRQMLAKVENPTSSLSQGALVLLLCHPEPTEAQSCQGSPRVMKPPRQEKDPILRAQKPGVTCRVDSGHSSQVWTPTTWTQHLYVLLSYSNLDIFLFTLATAIYPIA</sequence>
<proteinExistence type="predicted"/>